<proteinExistence type="inferred from homology"/>
<gene>
    <name evidence="4" type="ORF">SIL82_04615</name>
</gene>
<evidence type="ECO:0000256" key="2">
    <source>
        <dbReference type="ARBA" id="ARBA00022801"/>
    </source>
</evidence>
<dbReference type="InterPro" id="IPR033379">
    <property type="entry name" value="Acid_Pase_AS"/>
</dbReference>
<evidence type="ECO:0000313" key="5">
    <source>
        <dbReference type="Proteomes" id="UP001279660"/>
    </source>
</evidence>
<reference evidence="4 5" key="1">
    <citation type="submission" date="2023-11" db="EMBL/GenBank/DDBJ databases">
        <title>MicrobeMod: A computational toolkit for identifying prokaryotic methylation and restriction-modification with nanopore sequencing.</title>
        <authorList>
            <person name="Crits-Christoph A."/>
            <person name="Kang S.C."/>
            <person name="Lee H."/>
            <person name="Ostrov N."/>
        </authorList>
    </citation>
    <scope>NUCLEOTIDE SEQUENCE [LARGE SCALE GENOMIC DNA]</scope>
    <source>
        <strain evidence="4 5">ATCC 14820</strain>
    </source>
</reference>
<name>A0ABU4PL97_9SPHN</name>
<protein>
    <submittedName>
        <fullName evidence="4">Histidine-type phosphatase</fullName>
    </submittedName>
</protein>
<dbReference type="CDD" id="cd07061">
    <property type="entry name" value="HP_HAP_like"/>
    <property type="match status" value="1"/>
</dbReference>
<dbReference type="Gene3D" id="3.40.50.1240">
    <property type="entry name" value="Phosphoglycerate mutase-like"/>
    <property type="match status" value="2"/>
</dbReference>
<dbReference type="PANTHER" id="PTHR11567:SF110">
    <property type="entry name" value="2-PHOSPHOXYLOSE PHOSPHATASE 1"/>
    <property type="match status" value="1"/>
</dbReference>
<feature type="chain" id="PRO_5046394060" evidence="3">
    <location>
        <begin position="23"/>
        <end position="410"/>
    </location>
</feature>
<dbReference type="InterPro" id="IPR050645">
    <property type="entry name" value="Histidine_acid_phosphatase"/>
</dbReference>
<evidence type="ECO:0000256" key="1">
    <source>
        <dbReference type="ARBA" id="ARBA00005375"/>
    </source>
</evidence>
<dbReference type="Proteomes" id="UP001279660">
    <property type="component" value="Unassembled WGS sequence"/>
</dbReference>
<dbReference type="InterPro" id="IPR000560">
    <property type="entry name" value="His_Pase_clade-2"/>
</dbReference>
<sequence>MTLAIAALALLFGAGGAAVARARPQFTVEKVVLLYRHGVRAPLDTEAAIDDLAHAPMPAWPVAPSMLTPRGAEALRLIGAWRRRQFVQSGLWRGQCPGPRDLTIWTNTAARTIASGAALANGLAPGCAVPIGHLADGQTDPLFEPLHISPLPFDGAAALASIQAYTGGVAAMTARHIAGLREIAHVIGCDRGAAPCDLAGVPAEVRVADDGRDIALTGPIRRYSGTAQILLLEYLEGMPLSHVGWGRTSPAAVTRLGALHAALFDVYARTPYMAARVAGPLALRIAATLRDPGAAKVSIFMGHDTNVAALSAMLGVRVAARGYAAGDPPPGGALGIEVLHDRRGRRWVRLFFEAADPQQIRHLVPFSGNEAPAHRILVLPSCRGIRAAIKQRGLCPLAEVTRLMEQNAVG</sequence>
<dbReference type="RefSeq" id="WP_040601973.1">
    <property type="nucleotide sequence ID" value="NZ_JAWXXV010000001.1"/>
</dbReference>
<accession>A0ABU4PL97</accession>
<dbReference type="SUPFAM" id="SSF53254">
    <property type="entry name" value="Phosphoglycerate mutase-like"/>
    <property type="match status" value="1"/>
</dbReference>
<comment type="caution">
    <text evidence="4">The sequence shown here is derived from an EMBL/GenBank/DDBJ whole genome shotgun (WGS) entry which is preliminary data.</text>
</comment>
<dbReference type="EMBL" id="JAWXXV010000001">
    <property type="protein sequence ID" value="MDX5983534.1"/>
    <property type="molecule type" value="Genomic_DNA"/>
</dbReference>
<evidence type="ECO:0000256" key="3">
    <source>
        <dbReference type="SAM" id="SignalP"/>
    </source>
</evidence>
<keyword evidence="5" id="KW-1185">Reference proteome</keyword>
<dbReference type="PROSITE" id="PS00616">
    <property type="entry name" value="HIS_ACID_PHOSPHAT_1"/>
    <property type="match status" value="1"/>
</dbReference>
<keyword evidence="3" id="KW-0732">Signal</keyword>
<feature type="signal peptide" evidence="3">
    <location>
        <begin position="1"/>
        <end position="22"/>
    </location>
</feature>
<comment type="similarity">
    <text evidence="1">Belongs to the histidine acid phosphatase family.</text>
</comment>
<dbReference type="Pfam" id="PF00328">
    <property type="entry name" value="His_Phos_2"/>
    <property type="match status" value="2"/>
</dbReference>
<organism evidence="4 5">
    <name type="scientific">Sphingomonas echinoides</name>
    <dbReference type="NCBI Taxonomy" id="59803"/>
    <lineage>
        <taxon>Bacteria</taxon>
        <taxon>Pseudomonadati</taxon>
        <taxon>Pseudomonadota</taxon>
        <taxon>Alphaproteobacteria</taxon>
        <taxon>Sphingomonadales</taxon>
        <taxon>Sphingomonadaceae</taxon>
        <taxon>Sphingomonas</taxon>
    </lineage>
</organism>
<keyword evidence="2" id="KW-0378">Hydrolase</keyword>
<dbReference type="InterPro" id="IPR029033">
    <property type="entry name" value="His_PPase_superfam"/>
</dbReference>
<evidence type="ECO:0000313" key="4">
    <source>
        <dbReference type="EMBL" id="MDX5983534.1"/>
    </source>
</evidence>
<dbReference type="PANTHER" id="PTHR11567">
    <property type="entry name" value="ACID PHOSPHATASE-RELATED"/>
    <property type="match status" value="1"/>
</dbReference>